<feature type="domain" description="Lipoyl-binding" evidence="2">
    <location>
        <begin position="82"/>
        <end position="160"/>
    </location>
</feature>
<dbReference type="Pfam" id="PF00364">
    <property type="entry name" value="Biotin_lipoyl"/>
    <property type="match status" value="1"/>
</dbReference>
<dbReference type="InterPro" id="IPR011053">
    <property type="entry name" value="Single_hybrid_motif"/>
</dbReference>
<keyword evidence="6" id="KW-1185">Reference proteome</keyword>
<dbReference type="Proteomes" id="UP000274695">
    <property type="component" value="Unassembled WGS sequence"/>
</dbReference>
<organism evidence="3 5">
    <name type="scientific">Zhongshania marina</name>
    <dbReference type="NCBI Taxonomy" id="2304603"/>
    <lineage>
        <taxon>Bacteria</taxon>
        <taxon>Pseudomonadati</taxon>
        <taxon>Pseudomonadota</taxon>
        <taxon>Gammaproteobacteria</taxon>
        <taxon>Cellvibrionales</taxon>
        <taxon>Spongiibacteraceae</taxon>
        <taxon>Zhongshania</taxon>
    </lineage>
</organism>
<dbReference type="PROSITE" id="PS50968">
    <property type="entry name" value="BIOTINYL_LIPOYL"/>
    <property type="match status" value="1"/>
</dbReference>
<dbReference type="Proteomes" id="UP000237222">
    <property type="component" value="Unassembled WGS sequence"/>
</dbReference>
<dbReference type="EMBL" id="RHGB01000026">
    <property type="protein sequence ID" value="RNL58796.1"/>
    <property type="molecule type" value="Genomic_DNA"/>
</dbReference>
<evidence type="ECO:0000313" key="4">
    <source>
        <dbReference type="EMBL" id="RNL58796.1"/>
    </source>
</evidence>
<dbReference type="FunFam" id="2.40.50.100:FF:000003">
    <property type="entry name" value="Acetyl-CoA carboxylase biotin carboxyl carrier protein"/>
    <property type="match status" value="1"/>
</dbReference>
<evidence type="ECO:0000259" key="2">
    <source>
        <dbReference type="PROSITE" id="PS50968"/>
    </source>
</evidence>
<sequence length="163" mass="17452">MRYAFKIGDELVKVAPRSLADELVLNIGDKDCRVVFEHGKEGRCTLSLDGKNYESWVARDGDDIYIKMSGRYFKVTAFDPRAAAAGASVAAGAISAPMPGVVVEVLVAEGDEVVEGAKLLTIESMKLQSTVRAACDGVVGRIHVSAGSEFNKDDVLVEIESND</sequence>
<comment type="caution">
    <text evidence="3">The sequence shown here is derived from an EMBL/GenBank/DDBJ whole genome shotgun (WGS) entry which is preliminary data.</text>
</comment>
<accession>A0A2S4HG59</accession>
<name>A0A2S4HG59_9GAMM</name>
<dbReference type="RefSeq" id="WP_103684499.1">
    <property type="nucleotide sequence ID" value="NZ_PQGG01000026.1"/>
</dbReference>
<dbReference type="InterPro" id="IPR050709">
    <property type="entry name" value="Biotin_Carboxyl_Carrier/Decarb"/>
</dbReference>
<dbReference type="InterPro" id="IPR000089">
    <property type="entry name" value="Biotin_lipoyl"/>
</dbReference>
<evidence type="ECO:0000313" key="5">
    <source>
        <dbReference type="Proteomes" id="UP000237222"/>
    </source>
</evidence>
<evidence type="ECO:0000313" key="6">
    <source>
        <dbReference type="Proteomes" id="UP000274695"/>
    </source>
</evidence>
<keyword evidence="1" id="KW-0092">Biotin</keyword>
<dbReference type="PANTHER" id="PTHR45266">
    <property type="entry name" value="OXALOACETATE DECARBOXYLASE ALPHA CHAIN"/>
    <property type="match status" value="1"/>
</dbReference>
<dbReference type="CDD" id="cd06850">
    <property type="entry name" value="biotinyl_domain"/>
    <property type="match status" value="1"/>
</dbReference>
<dbReference type="EMBL" id="PQGG01000026">
    <property type="protein sequence ID" value="POP52681.1"/>
    <property type="molecule type" value="Genomic_DNA"/>
</dbReference>
<reference evidence="4 6" key="2">
    <citation type="submission" date="2018-10" db="EMBL/GenBank/DDBJ databases">
        <title>Draft genome sequence of Zhongshania sp. DSW25-10.</title>
        <authorList>
            <person name="Oh J."/>
        </authorList>
    </citation>
    <scope>NUCLEOTIDE SEQUENCE [LARGE SCALE GENOMIC DNA]</scope>
    <source>
        <strain evidence="4 6">DSW25-10</strain>
    </source>
</reference>
<proteinExistence type="predicted"/>
<protein>
    <submittedName>
        <fullName evidence="3">Acetyl-CoA carboxylase biotin carboxyl carrier protein subunit</fullName>
    </submittedName>
</protein>
<reference evidence="3" key="1">
    <citation type="submission" date="2018-01" db="EMBL/GenBank/DDBJ databases">
        <authorList>
            <person name="Yu X.-D."/>
        </authorList>
    </citation>
    <scope>NUCLEOTIDE SEQUENCE</scope>
    <source>
        <strain evidence="3">ZX-21</strain>
    </source>
</reference>
<evidence type="ECO:0000313" key="3">
    <source>
        <dbReference type="EMBL" id="POP52681.1"/>
    </source>
</evidence>
<gene>
    <name evidence="3" type="ORF">C0068_10770</name>
    <name evidence="4" type="ORF">D0911_17355</name>
</gene>
<dbReference type="PANTHER" id="PTHR45266:SF3">
    <property type="entry name" value="OXALOACETATE DECARBOXYLASE ALPHA CHAIN"/>
    <property type="match status" value="1"/>
</dbReference>
<dbReference type="SUPFAM" id="SSF51230">
    <property type="entry name" value="Single hybrid motif"/>
    <property type="match status" value="1"/>
</dbReference>
<dbReference type="AlphaFoldDB" id="A0A2S4HG59"/>
<evidence type="ECO:0000256" key="1">
    <source>
        <dbReference type="ARBA" id="ARBA00023267"/>
    </source>
</evidence>
<dbReference type="OrthoDB" id="8902504at2"/>
<dbReference type="Gene3D" id="2.40.50.100">
    <property type="match status" value="1"/>
</dbReference>